<evidence type="ECO:0000259" key="1">
    <source>
        <dbReference type="Pfam" id="PF05618"/>
    </source>
</evidence>
<comment type="caution">
    <text evidence="2">The sequence shown here is derived from an EMBL/GenBank/DDBJ whole genome shotgun (WGS) entry which is preliminary data.</text>
</comment>
<name>A0ABT2NC19_9CYAN</name>
<dbReference type="SUPFAM" id="SSF50630">
    <property type="entry name" value="Acid proteases"/>
    <property type="match status" value="1"/>
</dbReference>
<dbReference type="Pfam" id="PF05618">
    <property type="entry name" value="Zn_protease"/>
    <property type="match status" value="1"/>
</dbReference>
<evidence type="ECO:0000313" key="3">
    <source>
        <dbReference type="Proteomes" id="UP001525961"/>
    </source>
</evidence>
<gene>
    <name evidence="2" type="ORF">NG792_21185</name>
</gene>
<dbReference type="Proteomes" id="UP001525961">
    <property type="component" value="Unassembled WGS sequence"/>
</dbReference>
<dbReference type="PANTHER" id="PTHR38037:SF1">
    <property type="entry name" value="ATP-DEPENDENT ZINC PROTEASE DOMAIN-CONTAINING PROTEIN-RELATED"/>
    <property type="match status" value="1"/>
</dbReference>
<dbReference type="InterPro" id="IPR008503">
    <property type="entry name" value="Asp_endopeptidase"/>
</dbReference>
<keyword evidence="3" id="KW-1185">Reference proteome</keyword>
<dbReference type="RefSeq" id="WP_261236727.1">
    <property type="nucleotide sequence ID" value="NZ_JAMXFA010000034.1"/>
</dbReference>
<dbReference type="EMBL" id="JAMXFA010000034">
    <property type="protein sequence ID" value="MCT7980242.1"/>
    <property type="molecule type" value="Genomic_DNA"/>
</dbReference>
<protein>
    <submittedName>
        <fullName evidence="2">RimK/LysX family protein</fullName>
    </submittedName>
</protein>
<proteinExistence type="predicted"/>
<dbReference type="Gene3D" id="2.40.70.10">
    <property type="entry name" value="Acid Proteases"/>
    <property type="match status" value="1"/>
</dbReference>
<reference evidence="2 3" key="1">
    <citation type="journal article" date="2022" name="Front. Microbiol.">
        <title>High genomic differentiation and limited gene flow indicate recent cryptic speciation within the genus Laspinema (cyanobacteria).</title>
        <authorList>
            <person name="Stanojkovic A."/>
            <person name="Skoupy S."/>
            <person name="Skaloud P."/>
            <person name="Dvorak P."/>
        </authorList>
    </citation>
    <scope>NUCLEOTIDE SEQUENCE [LARGE SCALE GENOMIC DNA]</scope>
    <source>
        <strain evidence="2 3">D3b</strain>
    </source>
</reference>
<feature type="domain" description="Retropepsin-like aspartic endopeptidase" evidence="1">
    <location>
        <begin position="9"/>
        <end position="142"/>
    </location>
</feature>
<dbReference type="PANTHER" id="PTHR38037">
    <property type="entry name" value="ZN_PROTEASE DOMAIN-CONTAINING PROTEIN"/>
    <property type="match status" value="1"/>
</dbReference>
<accession>A0ABT2NC19</accession>
<dbReference type="InterPro" id="IPR021109">
    <property type="entry name" value="Peptidase_aspartic_dom_sf"/>
</dbReference>
<organism evidence="2 3">
    <name type="scientific">Laspinema olomoucense D3b</name>
    <dbReference type="NCBI Taxonomy" id="2953688"/>
    <lineage>
        <taxon>Bacteria</taxon>
        <taxon>Bacillati</taxon>
        <taxon>Cyanobacteriota</taxon>
        <taxon>Cyanophyceae</taxon>
        <taxon>Oscillatoriophycideae</taxon>
        <taxon>Oscillatoriales</taxon>
        <taxon>Laspinemataceae</taxon>
        <taxon>Laspinema</taxon>
        <taxon>Laspinema olomoucense</taxon>
    </lineage>
</organism>
<evidence type="ECO:0000313" key="2">
    <source>
        <dbReference type="EMBL" id="MCT7980242.1"/>
    </source>
</evidence>
<sequence length="164" mass="18986">MKQKPQLPIIGWREWVSLPELGIEKIKAKIDTGARSCAIHAFDIETFNQEGKHLVRFKVHPYQRDSIQTVSTVSPLVDARQVRNSGGHAEVRLVILTPLEILGYQWPIELTLTNRDVMGFRMLLGRQALRRRFLVDPGKSFLLRDFHKKSFPLEVWQNCKTPPF</sequence>